<evidence type="ECO:0000313" key="3">
    <source>
        <dbReference type="WBParaSite" id="SPAL_0000576700.1"/>
    </source>
</evidence>
<keyword evidence="2" id="KW-1185">Reference proteome</keyword>
<protein>
    <submittedName>
        <fullName evidence="3">DDE_Tnp_1_7 domain-containing protein</fullName>
    </submittedName>
</protein>
<accession>A0A0N5BII3</accession>
<feature type="region of interest" description="Disordered" evidence="1">
    <location>
        <begin position="728"/>
        <end position="758"/>
    </location>
</feature>
<proteinExistence type="predicted"/>
<dbReference type="AlphaFoldDB" id="A0A0N5BII3"/>
<name>A0A0N5BII3_STREA</name>
<feature type="region of interest" description="Disordered" evidence="1">
    <location>
        <begin position="29"/>
        <end position="54"/>
    </location>
</feature>
<evidence type="ECO:0000313" key="2">
    <source>
        <dbReference type="Proteomes" id="UP000046392"/>
    </source>
</evidence>
<dbReference type="WBParaSite" id="SPAL_0000576700.1">
    <property type="protein sequence ID" value="SPAL_0000576700.1"/>
    <property type="gene ID" value="SPAL_0000576700"/>
</dbReference>
<feature type="compositionally biased region" description="Low complexity" evidence="1">
    <location>
        <begin position="37"/>
        <end position="54"/>
    </location>
</feature>
<dbReference type="Proteomes" id="UP000046392">
    <property type="component" value="Unplaced"/>
</dbReference>
<reference evidence="3" key="1">
    <citation type="submission" date="2017-02" db="UniProtKB">
        <authorList>
            <consortium name="WormBaseParasite"/>
        </authorList>
    </citation>
    <scope>IDENTIFICATION</scope>
</reference>
<feature type="compositionally biased region" description="Acidic residues" evidence="1">
    <location>
        <begin position="736"/>
        <end position="758"/>
    </location>
</feature>
<evidence type="ECO:0000256" key="1">
    <source>
        <dbReference type="SAM" id="MobiDB-lite"/>
    </source>
</evidence>
<sequence length="758" mass="87542">MLNVTKGSYNIFLDKSVLTTNVSVMSERISSPTVQKSSLSTSTPLSSSTPLSTTQLGNKSSIYDLSDVYIEDVLKINNDSTGNKSSKTSIVTQDKKNLSLDNTSEKLMKSGLTLNHNDGNILSSHFKFNNLNIGKITEKIQYNNLIKKKFDGTFFLDFLDFSNKYGYLYHVYALFNDPIVKQEIKRLTKATTLDTAKLLSIDSILNTSSVHSLKKIAIFHKDELFQDKIGSNYKSSNTTENSTYKNLKDKLHEMSISIVLIDKNVNIDELEMVLKISKNLKQESFVGLQENDDEIDLEVGISIDDFSTNPLGGYNKTSKYTHISYRFINIRNINFFEDGSQYNYRTILVMKSFIASQNNFHDVMSNVCNQMNCTIINKNIERKINVKFIIADNYAFHDLFGIVKNFSNRCTKMNCKGFKGVEWKHCRTPELVSKNLRTHNVNYLPLMANHVNDGMHDLLCGGALYIGTILTLSNILILMPETFDHESLRLAIVSEFENMKFRSLRPVITKNIFSKLKIKKPRKINIIDSSNCESLKKVEKTISLTSMQCLHLSIATFITLKKCDLLRSKCFRGNRLSKLYNLLLYFLNFTFITMDYKVKLDYAIEKMDYWSRNIFLLIKDLISGLSVYMSSYRFEMLHQKVKKIILSTKCRISISKTVAKRIVIENKYEKQFEPKIKKTKKEVHWNYDISPIQIDESYECDSTEMNNSLLQISKKIVNEELEDKYNTEFNDYYSDKDEDDELYSPDQDSEDYFNDSNY</sequence>
<organism evidence="2 3">
    <name type="scientific">Strongyloides papillosus</name>
    <name type="common">Intestinal threadworm</name>
    <dbReference type="NCBI Taxonomy" id="174720"/>
    <lineage>
        <taxon>Eukaryota</taxon>
        <taxon>Metazoa</taxon>
        <taxon>Ecdysozoa</taxon>
        <taxon>Nematoda</taxon>
        <taxon>Chromadorea</taxon>
        <taxon>Rhabditida</taxon>
        <taxon>Tylenchina</taxon>
        <taxon>Panagrolaimomorpha</taxon>
        <taxon>Strongyloidoidea</taxon>
        <taxon>Strongyloididae</taxon>
        <taxon>Strongyloides</taxon>
    </lineage>
</organism>